<gene>
    <name evidence="2" type="ORF">MBJ925_LOCUS35077</name>
</gene>
<evidence type="ECO:0000256" key="1">
    <source>
        <dbReference type="SAM" id="SignalP"/>
    </source>
</evidence>
<protein>
    <submittedName>
        <fullName evidence="2">Uncharacterized protein</fullName>
    </submittedName>
</protein>
<dbReference type="AlphaFoldDB" id="A0A816ZIE5"/>
<evidence type="ECO:0000313" key="3">
    <source>
        <dbReference type="Proteomes" id="UP000663824"/>
    </source>
</evidence>
<feature type="signal peptide" evidence="1">
    <location>
        <begin position="1"/>
        <end position="19"/>
    </location>
</feature>
<feature type="chain" id="PRO_5032964817" evidence="1">
    <location>
        <begin position="20"/>
        <end position="116"/>
    </location>
</feature>
<dbReference type="EMBL" id="CAJNRE010019383">
    <property type="protein sequence ID" value="CAF2195005.1"/>
    <property type="molecule type" value="Genomic_DNA"/>
</dbReference>
<organism evidence="2 3">
    <name type="scientific">Rotaria magnacalcarata</name>
    <dbReference type="NCBI Taxonomy" id="392030"/>
    <lineage>
        <taxon>Eukaryota</taxon>
        <taxon>Metazoa</taxon>
        <taxon>Spiralia</taxon>
        <taxon>Gnathifera</taxon>
        <taxon>Rotifera</taxon>
        <taxon>Eurotatoria</taxon>
        <taxon>Bdelloidea</taxon>
        <taxon>Philodinida</taxon>
        <taxon>Philodinidae</taxon>
        <taxon>Rotaria</taxon>
    </lineage>
</organism>
<comment type="caution">
    <text evidence="2">The sequence shown here is derived from an EMBL/GenBank/DDBJ whole genome shotgun (WGS) entry which is preliminary data.</text>
</comment>
<sequence length="116" mass="12376">MSTLFVLLLIIVGISKINANCCTCCFPGQQPICQTPAINLPSCDECTSNFCAQHVKGCQGRYVCDVTCKSDSSTTSTKAKSSSTQTSITTTSNNAFTVRVGLIMIMMSLTPSIFTN</sequence>
<reference evidence="2" key="1">
    <citation type="submission" date="2021-02" db="EMBL/GenBank/DDBJ databases">
        <authorList>
            <person name="Nowell W R."/>
        </authorList>
    </citation>
    <scope>NUCLEOTIDE SEQUENCE</scope>
</reference>
<name>A0A816ZIE5_9BILA</name>
<proteinExistence type="predicted"/>
<dbReference type="Proteomes" id="UP000663824">
    <property type="component" value="Unassembled WGS sequence"/>
</dbReference>
<accession>A0A816ZIE5</accession>
<evidence type="ECO:0000313" key="2">
    <source>
        <dbReference type="EMBL" id="CAF2195005.1"/>
    </source>
</evidence>
<keyword evidence="1" id="KW-0732">Signal</keyword>